<evidence type="ECO:0000313" key="2">
    <source>
        <dbReference type="EMBL" id="OBS78349.1"/>
    </source>
</evidence>
<gene>
    <name evidence="2" type="ORF">A6R68_19265</name>
</gene>
<protein>
    <submittedName>
        <fullName evidence="2">Uncharacterized protein</fullName>
    </submittedName>
</protein>
<feature type="compositionally biased region" description="Basic and acidic residues" evidence="1">
    <location>
        <begin position="114"/>
        <end position="130"/>
    </location>
</feature>
<reference evidence="2 3" key="1">
    <citation type="submission" date="2016-06" db="EMBL/GenBank/DDBJ databases">
        <title>The Draft Genome Sequence and Annotation of the Desert Woodrat Neotoma lepida.</title>
        <authorList>
            <person name="Campbell M."/>
            <person name="Oakeson K.F."/>
            <person name="Yandell M."/>
            <person name="Halpert J.R."/>
            <person name="Dearing D."/>
        </authorList>
    </citation>
    <scope>NUCLEOTIDE SEQUENCE [LARGE SCALE GENOMIC DNA]</scope>
    <source>
        <strain evidence="2">417</strain>
        <tissue evidence="2">Liver</tissue>
    </source>
</reference>
<comment type="caution">
    <text evidence="2">The sequence shown here is derived from an EMBL/GenBank/DDBJ whole genome shotgun (WGS) entry which is preliminary data.</text>
</comment>
<dbReference type="EMBL" id="LZPO01027445">
    <property type="protein sequence ID" value="OBS78349.1"/>
    <property type="molecule type" value="Genomic_DNA"/>
</dbReference>
<feature type="region of interest" description="Disordered" evidence="1">
    <location>
        <begin position="28"/>
        <end position="64"/>
    </location>
</feature>
<name>A0A1A6HJG0_NEOLE</name>
<accession>A0A1A6HJG0</accession>
<feature type="region of interest" description="Disordered" evidence="1">
    <location>
        <begin position="1"/>
        <end position="20"/>
    </location>
</feature>
<dbReference type="AlphaFoldDB" id="A0A1A6HJG0"/>
<evidence type="ECO:0000313" key="3">
    <source>
        <dbReference type="Proteomes" id="UP000092124"/>
    </source>
</evidence>
<keyword evidence="3" id="KW-1185">Reference proteome</keyword>
<sequence length="137" mass="14737">MRLDENGANTPELSDAPPEVATLGRNVAGTQLQLKGPPRRPDVTGIPTLRTFPPPGSHSPGPRGAEKLTLIALTCAHRRAHRPAGRATDAAKRFRRPPMTRVAKVPRCLPDPALPEHRGPLPDRDAHEDPGTPGIRT</sequence>
<evidence type="ECO:0000256" key="1">
    <source>
        <dbReference type="SAM" id="MobiDB-lite"/>
    </source>
</evidence>
<feature type="region of interest" description="Disordered" evidence="1">
    <location>
        <begin position="79"/>
        <end position="137"/>
    </location>
</feature>
<proteinExistence type="predicted"/>
<dbReference type="Proteomes" id="UP000092124">
    <property type="component" value="Unassembled WGS sequence"/>
</dbReference>
<organism evidence="2 3">
    <name type="scientific">Neotoma lepida</name>
    <name type="common">Desert woodrat</name>
    <dbReference type="NCBI Taxonomy" id="56216"/>
    <lineage>
        <taxon>Eukaryota</taxon>
        <taxon>Metazoa</taxon>
        <taxon>Chordata</taxon>
        <taxon>Craniata</taxon>
        <taxon>Vertebrata</taxon>
        <taxon>Euteleostomi</taxon>
        <taxon>Mammalia</taxon>
        <taxon>Eutheria</taxon>
        <taxon>Euarchontoglires</taxon>
        <taxon>Glires</taxon>
        <taxon>Rodentia</taxon>
        <taxon>Myomorpha</taxon>
        <taxon>Muroidea</taxon>
        <taxon>Cricetidae</taxon>
        <taxon>Neotominae</taxon>
        <taxon>Neotoma</taxon>
    </lineage>
</organism>